<reference evidence="10" key="1">
    <citation type="submission" date="2024-07" db="EMBL/GenBank/DDBJ databases">
        <authorList>
            <person name="fu j."/>
        </authorList>
    </citation>
    <scope>NUCLEOTIDE SEQUENCE</scope>
    <source>
        <strain evidence="10">P10A9</strain>
    </source>
</reference>
<dbReference type="PROSITE" id="PS50928">
    <property type="entry name" value="ABC_TM1"/>
    <property type="match status" value="1"/>
</dbReference>
<comment type="similarity">
    <text evidence="7">Belongs to the binding-protein-dependent transport system permease family.</text>
</comment>
<evidence type="ECO:0000256" key="3">
    <source>
        <dbReference type="ARBA" id="ARBA00022475"/>
    </source>
</evidence>
<feature type="transmembrane region" description="Helical" evidence="7">
    <location>
        <begin position="215"/>
        <end position="240"/>
    </location>
</feature>
<dbReference type="KEGG" id="spue:AB5L97_18425"/>
<dbReference type="InterPro" id="IPR035906">
    <property type="entry name" value="MetI-like_sf"/>
</dbReference>
<keyword evidence="4 7" id="KW-0812">Transmembrane</keyword>
<dbReference type="SUPFAM" id="SSF161098">
    <property type="entry name" value="MetI-like"/>
    <property type="match status" value="1"/>
</dbReference>
<evidence type="ECO:0000256" key="1">
    <source>
        <dbReference type="ARBA" id="ARBA00004651"/>
    </source>
</evidence>
<evidence type="ECO:0000256" key="6">
    <source>
        <dbReference type="ARBA" id="ARBA00023136"/>
    </source>
</evidence>
<feature type="domain" description="ABC transmembrane type-1" evidence="9">
    <location>
        <begin position="97"/>
        <end position="297"/>
    </location>
</feature>
<evidence type="ECO:0000256" key="2">
    <source>
        <dbReference type="ARBA" id="ARBA00022448"/>
    </source>
</evidence>
<keyword evidence="2 7" id="KW-0813">Transport</keyword>
<dbReference type="Gene3D" id="1.10.3720.10">
    <property type="entry name" value="MetI-like"/>
    <property type="match status" value="1"/>
</dbReference>
<protein>
    <submittedName>
        <fullName evidence="10">Carbohydrate ABC transporter permease</fullName>
    </submittedName>
</protein>
<dbReference type="EMBL" id="CP163302">
    <property type="protein sequence ID" value="XDP45211.1"/>
    <property type="molecule type" value="Genomic_DNA"/>
</dbReference>
<dbReference type="AlphaFoldDB" id="A0AB39L236"/>
<keyword evidence="5 7" id="KW-1133">Transmembrane helix</keyword>
<accession>A0AB39L236</accession>
<feature type="transmembrane region" description="Helical" evidence="7">
    <location>
        <begin position="101"/>
        <end position="123"/>
    </location>
</feature>
<gene>
    <name evidence="10" type="ORF">AB5L97_18425</name>
</gene>
<dbReference type="PANTHER" id="PTHR32243:SF18">
    <property type="entry name" value="INNER MEMBRANE ABC TRANSPORTER PERMEASE PROTEIN YCJP"/>
    <property type="match status" value="1"/>
</dbReference>
<organism evidence="10">
    <name type="scientific">Sinomonas puerhi</name>
    <dbReference type="NCBI Taxonomy" id="3238584"/>
    <lineage>
        <taxon>Bacteria</taxon>
        <taxon>Bacillati</taxon>
        <taxon>Actinomycetota</taxon>
        <taxon>Actinomycetes</taxon>
        <taxon>Micrococcales</taxon>
        <taxon>Micrococcaceae</taxon>
        <taxon>Sinomonas</taxon>
    </lineage>
</organism>
<dbReference type="GO" id="GO:0055085">
    <property type="term" value="P:transmembrane transport"/>
    <property type="evidence" value="ECO:0007669"/>
    <property type="project" value="InterPro"/>
</dbReference>
<dbReference type="Pfam" id="PF00528">
    <property type="entry name" value="BPD_transp_1"/>
    <property type="match status" value="1"/>
</dbReference>
<evidence type="ECO:0000313" key="10">
    <source>
        <dbReference type="EMBL" id="XDP45211.1"/>
    </source>
</evidence>
<proteinExistence type="inferred from homology"/>
<feature type="transmembrane region" description="Helical" evidence="7">
    <location>
        <begin position="275"/>
        <end position="297"/>
    </location>
</feature>
<dbReference type="InterPro" id="IPR000515">
    <property type="entry name" value="MetI-like"/>
</dbReference>
<feature type="transmembrane region" description="Helical" evidence="7">
    <location>
        <begin position="171"/>
        <end position="194"/>
    </location>
</feature>
<feature type="region of interest" description="Disordered" evidence="8">
    <location>
        <begin position="1"/>
        <end position="27"/>
    </location>
</feature>
<evidence type="ECO:0000256" key="8">
    <source>
        <dbReference type="SAM" id="MobiDB-lite"/>
    </source>
</evidence>
<feature type="transmembrane region" description="Helical" evidence="7">
    <location>
        <begin position="39"/>
        <end position="60"/>
    </location>
</feature>
<keyword evidence="3" id="KW-1003">Cell membrane</keyword>
<evidence type="ECO:0000256" key="5">
    <source>
        <dbReference type="ARBA" id="ARBA00022989"/>
    </source>
</evidence>
<dbReference type="RefSeq" id="WP_369045779.1">
    <property type="nucleotide sequence ID" value="NZ_CP163302.1"/>
</dbReference>
<name>A0AB39L236_9MICC</name>
<sequence>MSTIEKTAGPVPNAARPKKGPGQRKDVSSEVNRLLPGPLLAVGLVVLCAVIAVPLLYIVFASMNSDIEVARGAFFPTQFTLGNYTQIWSTLPLGRGLANSVMIAGLVAVVSSVIAIVTAYVLVRFEFRGRLSILRCLIGLQSVPGTLLLLPVFVVFASAGNYLGITVIGTWWGLFLAYLTFALPFSTWVMVTYLRGLPKELEEAARIDGATPVGVLFRIIFPLSWPGLVVSGVFSFLLGWNDVMFASVLTRPSSQTVAVVLQIFGASSEGGAVPLYGQMMAASLICAAPVVILYLIFQRFLVGGLTAGSVK</sequence>
<evidence type="ECO:0000256" key="7">
    <source>
        <dbReference type="RuleBase" id="RU363032"/>
    </source>
</evidence>
<evidence type="ECO:0000259" key="9">
    <source>
        <dbReference type="PROSITE" id="PS50928"/>
    </source>
</evidence>
<evidence type="ECO:0000256" key="4">
    <source>
        <dbReference type="ARBA" id="ARBA00022692"/>
    </source>
</evidence>
<feature type="transmembrane region" description="Helical" evidence="7">
    <location>
        <begin position="143"/>
        <end position="165"/>
    </location>
</feature>
<dbReference type="InterPro" id="IPR050901">
    <property type="entry name" value="BP-dep_ABC_trans_perm"/>
</dbReference>
<comment type="subcellular location">
    <subcellularLocation>
        <location evidence="1 7">Cell membrane</location>
        <topology evidence="1 7">Multi-pass membrane protein</topology>
    </subcellularLocation>
</comment>
<dbReference type="GO" id="GO:0005886">
    <property type="term" value="C:plasma membrane"/>
    <property type="evidence" value="ECO:0007669"/>
    <property type="project" value="UniProtKB-SubCell"/>
</dbReference>
<keyword evidence="6 7" id="KW-0472">Membrane</keyword>
<dbReference type="CDD" id="cd06261">
    <property type="entry name" value="TM_PBP2"/>
    <property type="match status" value="1"/>
</dbReference>
<dbReference type="PANTHER" id="PTHR32243">
    <property type="entry name" value="MALTOSE TRANSPORT SYSTEM PERMEASE-RELATED"/>
    <property type="match status" value="1"/>
</dbReference>